<evidence type="ECO:0000313" key="6">
    <source>
        <dbReference type="EMBL" id="VDP77847.1"/>
    </source>
</evidence>
<dbReference type="PANTHER" id="PTHR46321">
    <property type="entry name" value="KIF1-BINDING PROTEIN"/>
    <property type="match status" value="1"/>
</dbReference>
<evidence type="ECO:0000256" key="4">
    <source>
        <dbReference type="ARBA" id="ARBA00022490"/>
    </source>
</evidence>
<dbReference type="EMBL" id="UZAL01040978">
    <property type="protein sequence ID" value="VDP77847.1"/>
    <property type="molecule type" value="Genomic_DNA"/>
</dbReference>
<dbReference type="AlphaFoldDB" id="A0A183PWH5"/>
<evidence type="ECO:0000256" key="1">
    <source>
        <dbReference type="ARBA" id="ARBA00004245"/>
    </source>
</evidence>
<evidence type="ECO:0000256" key="2">
    <source>
        <dbReference type="ARBA" id="ARBA00010305"/>
    </source>
</evidence>
<keyword evidence="7" id="KW-1185">Reference proteome</keyword>
<dbReference type="Pfam" id="PF12309">
    <property type="entry name" value="KBP_C"/>
    <property type="match status" value="1"/>
</dbReference>
<name>A0A183PWH5_9TREM</name>
<keyword evidence="5" id="KW-0206">Cytoskeleton</keyword>
<gene>
    <name evidence="6" type="ORF">SMTD_LOCUS18711</name>
</gene>
<dbReference type="GO" id="GO:0005856">
    <property type="term" value="C:cytoskeleton"/>
    <property type="evidence" value="ECO:0007669"/>
    <property type="project" value="UniProtKB-SubCell"/>
</dbReference>
<comment type="similarity">
    <text evidence="2">Belongs to the KIF-binding protein family.</text>
</comment>
<proteinExistence type="inferred from homology"/>
<protein>
    <recommendedName>
        <fullName evidence="3">KIF-binding protein</fullName>
    </recommendedName>
</protein>
<dbReference type="Proteomes" id="UP000269396">
    <property type="component" value="Unassembled WGS sequence"/>
</dbReference>
<comment type="subcellular location">
    <subcellularLocation>
        <location evidence="1">Cytoplasm</location>
        <location evidence="1">Cytoskeleton</location>
    </subcellularLocation>
</comment>
<reference evidence="6 7" key="1">
    <citation type="submission" date="2018-11" db="EMBL/GenBank/DDBJ databases">
        <authorList>
            <consortium name="Pathogen Informatics"/>
        </authorList>
    </citation>
    <scope>NUCLEOTIDE SEQUENCE [LARGE SCALE GENOMIC DNA]</scope>
    <source>
        <strain>Denwood</strain>
        <strain evidence="7">Zambia</strain>
    </source>
</reference>
<sequence>MFNLDLQPIFTRLLDYNFNVKNPISNVIPQNNDLIYKLIRPPTNYETASGIFRIILNCLMKAENFYTLQNHCTDAIVLIQDRSKAYRLMTVFEKNINRQCCMHKRRIDMLNNVLGQLNPDHYLHVCRQLTFELAEALGTLRDLKRKLLDEVGWMYCLITDFFKINLKNIDNSR</sequence>
<accession>A0A183PWH5</accession>
<evidence type="ECO:0000256" key="5">
    <source>
        <dbReference type="ARBA" id="ARBA00023212"/>
    </source>
</evidence>
<organism evidence="6 7">
    <name type="scientific">Schistosoma mattheei</name>
    <dbReference type="NCBI Taxonomy" id="31246"/>
    <lineage>
        <taxon>Eukaryota</taxon>
        <taxon>Metazoa</taxon>
        <taxon>Spiralia</taxon>
        <taxon>Lophotrochozoa</taxon>
        <taxon>Platyhelminthes</taxon>
        <taxon>Trematoda</taxon>
        <taxon>Digenea</taxon>
        <taxon>Strigeidida</taxon>
        <taxon>Schistosomatoidea</taxon>
        <taxon>Schistosomatidae</taxon>
        <taxon>Schistosoma</taxon>
    </lineage>
</organism>
<keyword evidence="4" id="KW-0963">Cytoplasm</keyword>
<dbReference type="PANTHER" id="PTHR46321:SF1">
    <property type="entry name" value="KIF-BINDING PROTEIN"/>
    <property type="match status" value="1"/>
</dbReference>
<evidence type="ECO:0000256" key="3">
    <source>
        <dbReference type="ARBA" id="ARBA00016840"/>
    </source>
</evidence>
<dbReference type="STRING" id="31246.A0A183PWH5"/>
<dbReference type="InterPro" id="IPR022083">
    <property type="entry name" value="KBP"/>
</dbReference>
<evidence type="ECO:0000313" key="7">
    <source>
        <dbReference type="Proteomes" id="UP000269396"/>
    </source>
</evidence>